<dbReference type="PANTHER" id="PTHR23235:SF120">
    <property type="entry name" value="KRUPPEL-LIKE FACTOR 15"/>
    <property type="match status" value="1"/>
</dbReference>
<dbReference type="PROSITE" id="PS00028">
    <property type="entry name" value="ZINC_FINGER_C2H2_1"/>
    <property type="match status" value="3"/>
</dbReference>
<gene>
    <name evidence="8" type="primary">LOC108677376</name>
</gene>
<dbReference type="GO" id="GO:0000981">
    <property type="term" value="F:DNA-binding transcription factor activity, RNA polymerase II-specific"/>
    <property type="evidence" value="ECO:0007669"/>
    <property type="project" value="TreeGrafter"/>
</dbReference>
<dbReference type="PANTHER" id="PTHR23235">
    <property type="entry name" value="KRUEPPEL-LIKE TRANSCRIPTION FACTOR"/>
    <property type="match status" value="1"/>
</dbReference>
<reference evidence="8" key="1">
    <citation type="submission" date="2025-08" db="UniProtKB">
        <authorList>
            <consortium name="RefSeq"/>
        </authorList>
    </citation>
    <scope>IDENTIFICATION</scope>
    <source>
        <tissue evidence="8">Whole organism</tissue>
    </source>
</reference>
<dbReference type="RefSeq" id="XP_018021071.1">
    <property type="nucleotide sequence ID" value="XM_018165582.2"/>
</dbReference>
<organism evidence="7 8">
    <name type="scientific">Hyalella azteca</name>
    <name type="common">Amphipod</name>
    <dbReference type="NCBI Taxonomy" id="294128"/>
    <lineage>
        <taxon>Eukaryota</taxon>
        <taxon>Metazoa</taxon>
        <taxon>Ecdysozoa</taxon>
        <taxon>Arthropoda</taxon>
        <taxon>Crustacea</taxon>
        <taxon>Multicrustacea</taxon>
        <taxon>Malacostraca</taxon>
        <taxon>Eumalacostraca</taxon>
        <taxon>Peracarida</taxon>
        <taxon>Amphipoda</taxon>
        <taxon>Senticaudata</taxon>
        <taxon>Talitrida</taxon>
        <taxon>Talitroidea</taxon>
        <taxon>Hyalellidae</taxon>
        <taxon>Hyalella</taxon>
    </lineage>
</organism>
<dbReference type="FunFam" id="3.30.160.60:FF:000112">
    <property type="entry name" value="Mds1 and evi1 complex locus protein"/>
    <property type="match status" value="1"/>
</dbReference>
<dbReference type="FunFam" id="3.30.160.60:FF:000159">
    <property type="entry name" value="Mds1 and evi1 complex locus protein"/>
    <property type="match status" value="1"/>
</dbReference>
<dbReference type="AlphaFoldDB" id="A0A8B7P7F7"/>
<feature type="compositionally biased region" description="Acidic residues" evidence="5">
    <location>
        <begin position="402"/>
        <end position="426"/>
    </location>
</feature>
<dbReference type="FunFam" id="3.30.160.60:FF:000929">
    <property type="entry name" value="Uncharacterized protein, isoform B"/>
    <property type="match status" value="1"/>
</dbReference>
<evidence type="ECO:0000256" key="2">
    <source>
        <dbReference type="ARBA" id="ARBA00022771"/>
    </source>
</evidence>
<feature type="domain" description="C2H2-type" evidence="6">
    <location>
        <begin position="363"/>
        <end position="390"/>
    </location>
</feature>
<keyword evidence="7" id="KW-1185">Reference proteome</keyword>
<dbReference type="OrthoDB" id="9368434at2759"/>
<feature type="region of interest" description="Disordered" evidence="5">
    <location>
        <begin position="384"/>
        <end position="465"/>
    </location>
</feature>
<dbReference type="KEGG" id="hazt:108677376"/>
<dbReference type="Proteomes" id="UP000694843">
    <property type="component" value="Unplaced"/>
</dbReference>
<feature type="domain" description="C2H2-type" evidence="6">
    <location>
        <begin position="334"/>
        <end position="362"/>
    </location>
</feature>
<dbReference type="Pfam" id="PF00096">
    <property type="entry name" value="zf-C2H2"/>
    <property type="match status" value="3"/>
</dbReference>
<dbReference type="InterPro" id="IPR036236">
    <property type="entry name" value="Znf_C2H2_sf"/>
</dbReference>
<keyword evidence="2 4" id="KW-0863">Zinc-finger</keyword>
<keyword evidence="1" id="KW-0479">Metal-binding</keyword>
<dbReference type="SUPFAM" id="SSF57667">
    <property type="entry name" value="beta-beta-alpha zinc fingers"/>
    <property type="match status" value="2"/>
</dbReference>
<feature type="domain" description="C2H2-type" evidence="6">
    <location>
        <begin position="306"/>
        <end position="333"/>
    </location>
</feature>
<evidence type="ECO:0000313" key="8">
    <source>
        <dbReference type="RefSeq" id="XP_018021071.1"/>
    </source>
</evidence>
<feature type="compositionally biased region" description="Basic and acidic residues" evidence="5">
    <location>
        <begin position="384"/>
        <end position="393"/>
    </location>
</feature>
<evidence type="ECO:0000259" key="6">
    <source>
        <dbReference type="PROSITE" id="PS50157"/>
    </source>
</evidence>
<dbReference type="GeneID" id="108677376"/>
<keyword evidence="3" id="KW-0862">Zinc</keyword>
<dbReference type="PROSITE" id="PS50157">
    <property type="entry name" value="ZINC_FINGER_C2H2_2"/>
    <property type="match status" value="3"/>
</dbReference>
<dbReference type="GO" id="GO:0008270">
    <property type="term" value="F:zinc ion binding"/>
    <property type="evidence" value="ECO:0007669"/>
    <property type="project" value="UniProtKB-KW"/>
</dbReference>
<name>A0A8B7P7F7_HYAAZ</name>
<sequence>MSPGGSYRVLNLSVPFSRRLNFKVGTTECDSPLAGNEINIPRVESTTDEPCNSIVEHSTNRRHANSLVSSTQKHETSASSSTHTEESMIWEMREINSLDEQQRLGLCSSNVAKCISSASFCCPIDFSNSQTELGPQTTIDSEPLDLRTMKTKERCYTGKYFDIQTGSQEAQKTGWHIPRSPPTTSLPKQFLGITDILKDDRPSRISRINPENDHTTGKHLLNFSNVPRIPTLLCPKPVRPQTFIEMYKSFERDPQQCPQYHVGGMRIISEPMFRQPSFLFTSSALPGIREKISHAFGPTRLVKDRYSCKFCGKVFPRSANLTRHLRTHTGEQPYKCKFCERSFSISSNLQRHVRNIHNKERPFKCPLCDRCFGQQTNLDRHLRHHEDGSHDAPDSSSILDLPESELQSDESDQDEPTLPENPDENLDNVNSSNPDSYKIPENQDGRRGTRRALTPEDPSTARIMDNVLPVKRMRLSL</sequence>
<evidence type="ECO:0000256" key="3">
    <source>
        <dbReference type="ARBA" id="ARBA00022833"/>
    </source>
</evidence>
<evidence type="ECO:0000313" key="7">
    <source>
        <dbReference type="Proteomes" id="UP000694843"/>
    </source>
</evidence>
<dbReference type="Gene3D" id="3.30.160.60">
    <property type="entry name" value="Classic Zinc Finger"/>
    <property type="match status" value="3"/>
</dbReference>
<accession>A0A8B7P7F7</accession>
<evidence type="ECO:0000256" key="4">
    <source>
        <dbReference type="PROSITE-ProRule" id="PRU00042"/>
    </source>
</evidence>
<evidence type="ECO:0000256" key="5">
    <source>
        <dbReference type="SAM" id="MobiDB-lite"/>
    </source>
</evidence>
<proteinExistence type="predicted"/>
<dbReference type="GO" id="GO:0000978">
    <property type="term" value="F:RNA polymerase II cis-regulatory region sequence-specific DNA binding"/>
    <property type="evidence" value="ECO:0007669"/>
    <property type="project" value="TreeGrafter"/>
</dbReference>
<feature type="region of interest" description="Disordered" evidence="5">
    <location>
        <begin position="55"/>
        <end position="86"/>
    </location>
</feature>
<evidence type="ECO:0000256" key="1">
    <source>
        <dbReference type="ARBA" id="ARBA00022723"/>
    </source>
</evidence>
<protein>
    <submittedName>
        <fullName evidence="8">Zinc finger and BTB domain-containing protein 8A.2</fullName>
    </submittedName>
</protein>
<dbReference type="SMART" id="SM00355">
    <property type="entry name" value="ZnF_C2H2"/>
    <property type="match status" value="3"/>
</dbReference>
<dbReference type="InterPro" id="IPR013087">
    <property type="entry name" value="Znf_C2H2_type"/>
</dbReference>